<feature type="repeat" description="ANK" evidence="3">
    <location>
        <begin position="67"/>
        <end position="99"/>
    </location>
</feature>
<dbReference type="GO" id="GO:0007165">
    <property type="term" value="P:signal transduction"/>
    <property type="evidence" value="ECO:0007669"/>
    <property type="project" value="InterPro"/>
</dbReference>
<evidence type="ECO:0000256" key="2">
    <source>
        <dbReference type="ARBA" id="ARBA00023043"/>
    </source>
</evidence>
<organism evidence="5 6">
    <name type="scientific">Ridgeia piscesae</name>
    <name type="common">Tubeworm</name>
    <dbReference type="NCBI Taxonomy" id="27915"/>
    <lineage>
        <taxon>Eukaryota</taxon>
        <taxon>Metazoa</taxon>
        <taxon>Spiralia</taxon>
        <taxon>Lophotrochozoa</taxon>
        <taxon>Annelida</taxon>
        <taxon>Polychaeta</taxon>
        <taxon>Sedentaria</taxon>
        <taxon>Canalipalpata</taxon>
        <taxon>Sabellida</taxon>
        <taxon>Siboglinidae</taxon>
        <taxon>Ridgeia</taxon>
    </lineage>
</organism>
<keyword evidence="1" id="KW-0677">Repeat</keyword>
<evidence type="ECO:0000313" key="5">
    <source>
        <dbReference type="EMBL" id="KAK2172952.1"/>
    </source>
</evidence>
<name>A0AAD9KKP9_RIDPI</name>
<sequence length="387" mass="43933">MNPLLWAASFDHQEALQLLIKNGVNATWANKQGATLLHIAALNNHPTIVQFVRDSLEDFPVDSADKNEKTALHLAAERGHEDIVDKLLALNADTGQTAVHLAARHGHLDILRKLILKGIEIDDRDCEGRTALHLATERGHTELVKLLLSSHADVNAETTQGNTPMHVAAVSNQPAIVRQLHLAGCDINTTNHRIQTPLHEAIEHGFSGVVEELLLAGADIRLKEKAQEEEMVNIVQCGEHHHCFYGATCNVFSGRHDNTTLNTRNNGTLQFKRPDHESTEYMKEILWKLATKQLREQDWKRLAFHWRFDESHIKAIEHQYTGVHSYKEHGYRMLLIWLHGLKKEKNPMKELFEALVAIDRRELAEHVRQKANLQVEKVVSPRYCLIS</sequence>
<dbReference type="SMART" id="SM00248">
    <property type="entry name" value="ANK"/>
    <property type="match status" value="7"/>
</dbReference>
<feature type="repeat" description="ANK" evidence="3">
    <location>
        <begin position="193"/>
        <end position="225"/>
    </location>
</feature>
<dbReference type="Proteomes" id="UP001209878">
    <property type="component" value="Unassembled WGS sequence"/>
</dbReference>
<dbReference type="InterPro" id="IPR036770">
    <property type="entry name" value="Ankyrin_rpt-contain_sf"/>
</dbReference>
<dbReference type="Pfam" id="PF12796">
    <property type="entry name" value="Ank_2"/>
    <property type="match status" value="1"/>
</dbReference>
<keyword evidence="6" id="KW-1185">Reference proteome</keyword>
<dbReference type="SUPFAM" id="SSF47986">
    <property type="entry name" value="DEATH domain"/>
    <property type="match status" value="1"/>
</dbReference>
<dbReference type="Gene3D" id="1.10.533.10">
    <property type="entry name" value="Death Domain, Fas"/>
    <property type="match status" value="1"/>
</dbReference>
<dbReference type="PRINTS" id="PR01415">
    <property type="entry name" value="ANKYRIN"/>
</dbReference>
<evidence type="ECO:0000256" key="3">
    <source>
        <dbReference type="PROSITE-ProRule" id="PRU00023"/>
    </source>
</evidence>
<feature type="domain" description="Death" evidence="4">
    <location>
        <begin position="298"/>
        <end position="371"/>
    </location>
</feature>
<feature type="repeat" description="ANK" evidence="3">
    <location>
        <begin position="160"/>
        <end position="192"/>
    </location>
</feature>
<feature type="repeat" description="ANK" evidence="3">
    <location>
        <begin position="94"/>
        <end position="126"/>
    </location>
</feature>
<feature type="repeat" description="ANK" evidence="3">
    <location>
        <begin position="1"/>
        <end position="31"/>
    </location>
</feature>
<dbReference type="InterPro" id="IPR011029">
    <property type="entry name" value="DEATH-like_dom_sf"/>
</dbReference>
<evidence type="ECO:0000313" key="6">
    <source>
        <dbReference type="Proteomes" id="UP001209878"/>
    </source>
</evidence>
<accession>A0AAD9KKP9</accession>
<dbReference type="PROSITE" id="PS50017">
    <property type="entry name" value="DEATH_DOMAIN"/>
    <property type="match status" value="1"/>
</dbReference>
<dbReference type="Pfam" id="PF13637">
    <property type="entry name" value="Ank_4"/>
    <property type="match status" value="1"/>
</dbReference>
<dbReference type="SUPFAM" id="SSF48403">
    <property type="entry name" value="Ankyrin repeat"/>
    <property type="match status" value="1"/>
</dbReference>
<reference evidence="5" key="1">
    <citation type="journal article" date="2023" name="Mol. Biol. Evol.">
        <title>Third-Generation Sequencing Reveals the Adaptive Role of the Epigenome in Three Deep-Sea Polychaetes.</title>
        <authorList>
            <person name="Perez M."/>
            <person name="Aroh O."/>
            <person name="Sun Y."/>
            <person name="Lan Y."/>
            <person name="Juniper S.K."/>
            <person name="Young C.R."/>
            <person name="Angers B."/>
            <person name="Qian P.Y."/>
        </authorList>
    </citation>
    <scope>NUCLEOTIDE SEQUENCE</scope>
    <source>
        <strain evidence="5">R07B-5</strain>
    </source>
</reference>
<dbReference type="AlphaFoldDB" id="A0AAD9KKP9"/>
<dbReference type="Pfam" id="PF00531">
    <property type="entry name" value="Death"/>
    <property type="match status" value="1"/>
</dbReference>
<dbReference type="Pfam" id="PF00023">
    <property type="entry name" value="Ank"/>
    <property type="match status" value="2"/>
</dbReference>
<dbReference type="InterPro" id="IPR002110">
    <property type="entry name" value="Ankyrin_rpt"/>
</dbReference>
<gene>
    <name evidence="5" type="ORF">NP493_916g00107</name>
</gene>
<comment type="caution">
    <text evidence="5">The sequence shown here is derived from an EMBL/GenBank/DDBJ whole genome shotgun (WGS) entry which is preliminary data.</text>
</comment>
<evidence type="ECO:0000259" key="4">
    <source>
        <dbReference type="PROSITE" id="PS50017"/>
    </source>
</evidence>
<feature type="repeat" description="ANK" evidence="3">
    <location>
        <begin position="127"/>
        <end position="159"/>
    </location>
</feature>
<protein>
    <recommendedName>
        <fullName evidence="4">Death domain-containing protein</fullName>
    </recommendedName>
</protein>
<dbReference type="EMBL" id="JAODUO010000916">
    <property type="protein sequence ID" value="KAK2172952.1"/>
    <property type="molecule type" value="Genomic_DNA"/>
</dbReference>
<dbReference type="InterPro" id="IPR000488">
    <property type="entry name" value="Death_dom"/>
</dbReference>
<proteinExistence type="predicted"/>
<dbReference type="PROSITE" id="PS50088">
    <property type="entry name" value="ANK_REPEAT"/>
    <property type="match status" value="6"/>
</dbReference>
<dbReference type="PROSITE" id="PS50297">
    <property type="entry name" value="ANK_REP_REGION"/>
    <property type="match status" value="5"/>
</dbReference>
<dbReference type="PANTHER" id="PTHR24198">
    <property type="entry name" value="ANKYRIN REPEAT AND PROTEIN KINASE DOMAIN-CONTAINING PROTEIN"/>
    <property type="match status" value="1"/>
</dbReference>
<dbReference type="CDD" id="cd01670">
    <property type="entry name" value="Death"/>
    <property type="match status" value="1"/>
</dbReference>
<keyword evidence="2 3" id="KW-0040">ANK repeat</keyword>
<dbReference type="Gene3D" id="1.25.40.20">
    <property type="entry name" value="Ankyrin repeat-containing domain"/>
    <property type="match status" value="3"/>
</dbReference>
<dbReference type="PANTHER" id="PTHR24198:SF195">
    <property type="entry name" value="DEATH DOMAIN-CONTAINING PROTEIN"/>
    <property type="match status" value="1"/>
</dbReference>
<evidence type="ECO:0000256" key="1">
    <source>
        <dbReference type="ARBA" id="ARBA00022737"/>
    </source>
</evidence>